<evidence type="ECO:0000313" key="1">
    <source>
        <dbReference type="EMBL" id="VYU29904.1"/>
    </source>
</evidence>
<accession>A0A6N3DQ75</accession>
<name>A0A6N3DQ75_FLAPL</name>
<proteinExistence type="predicted"/>
<dbReference type="EMBL" id="CACRUB010000031">
    <property type="protein sequence ID" value="VYU29904.1"/>
    <property type="molecule type" value="Genomic_DNA"/>
</dbReference>
<dbReference type="AlphaFoldDB" id="A0A6N3DQ75"/>
<organism evidence="1">
    <name type="scientific">Flavonifractor plautii</name>
    <name type="common">Fusobacterium plautii</name>
    <dbReference type="NCBI Taxonomy" id="292800"/>
    <lineage>
        <taxon>Bacteria</taxon>
        <taxon>Bacillati</taxon>
        <taxon>Bacillota</taxon>
        <taxon>Clostridia</taxon>
        <taxon>Eubacteriales</taxon>
        <taxon>Oscillospiraceae</taxon>
        <taxon>Flavonifractor</taxon>
    </lineage>
</organism>
<protein>
    <submittedName>
        <fullName evidence="1">Uncharacterized protein</fullName>
    </submittedName>
</protein>
<sequence>MNDEVGSRVFMSIDLKKYCIRIHKACLHLIGDPKYIQILVNLDDMAVVIRSVDHTLRGDQTHKVNQTRFKSTNSVEIYSRFFIRKLCQEIQDVKLGSSYRVTGEVIPEQRIAVFSLREFEEIRREK</sequence>
<reference evidence="1" key="1">
    <citation type="submission" date="2019-11" db="EMBL/GenBank/DDBJ databases">
        <authorList>
            <person name="Feng L."/>
        </authorList>
    </citation>
    <scope>NUCLEOTIDE SEQUENCE</scope>
    <source>
        <strain evidence="1">FplautiiLFYP42</strain>
    </source>
</reference>
<gene>
    <name evidence="1" type="ORF">FPLFYP42_01853</name>
</gene>
<dbReference type="RefSeq" id="WP_156621587.1">
    <property type="nucleotide sequence ID" value="NZ_CACRUB010000031.1"/>
</dbReference>